<reference evidence="1 2" key="1">
    <citation type="submission" date="2024-06" db="EMBL/GenBank/DDBJ databases">
        <title>The Natural Products Discovery Center: Release of the First 8490 Sequenced Strains for Exploring Actinobacteria Biosynthetic Diversity.</title>
        <authorList>
            <person name="Kalkreuter E."/>
            <person name="Kautsar S.A."/>
            <person name="Yang D."/>
            <person name="Bader C.D."/>
            <person name="Teijaro C.N."/>
            <person name="Fluegel L."/>
            <person name="Davis C.M."/>
            <person name="Simpson J.R."/>
            <person name="Lauterbach L."/>
            <person name="Steele A.D."/>
            <person name="Gui C."/>
            <person name="Meng S."/>
            <person name="Li G."/>
            <person name="Viehrig K."/>
            <person name="Ye F."/>
            <person name="Su P."/>
            <person name="Kiefer A.F."/>
            <person name="Nichols A."/>
            <person name="Cepeda A.J."/>
            <person name="Yan W."/>
            <person name="Fan B."/>
            <person name="Jiang Y."/>
            <person name="Adhikari A."/>
            <person name="Zheng C.-J."/>
            <person name="Schuster L."/>
            <person name="Cowan T.M."/>
            <person name="Smanski M.J."/>
            <person name="Chevrette M.G."/>
            <person name="De Carvalho L.P.S."/>
            <person name="Shen B."/>
        </authorList>
    </citation>
    <scope>NUCLEOTIDE SEQUENCE [LARGE SCALE GENOMIC DNA]</scope>
    <source>
        <strain evidence="1 2">NPDC020594</strain>
    </source>
</reference>
<name>A0ABV3AQ00_9ACTN</name>
<evidence type="ECO:0000313" key="2">
    <source>
        <dbReference type="Proteomes" id="UP001551011"/>
    </source>
</evidence>
<keyword evidence="2" id="KW-1185">Reference proteome</keyword>
<sequence>MDRPPGSRLEKILADFAEQHGVLNRAQEQMRALSVTACSKDGVVEVTVGADGRAAGVHFVSRRFRELAAPQLGDSVLEALTTARAEFAARATAVLTAANIRLPVAAEGAGEGEPRSPEAIREAPSVCWRRLVGEARAVTVGPVPVNDSAWARPLWGRRPGTRSTSPHTPLPAELREAVTALRDAVCDAVCGSRDASTPAGRR</sequence>
<comment type="caution">
    <text evidence="1">The sequence shown here is derived from an EMBL/GenBank/DDBJ whole genome shotgun (WGS) entry which is preliminary data.</text>
</comment>
<accession>A0ABV3AQ00</accession>
<dbReference type="InterPro" id="IPR036894">
    <property type="entry name" value="YbaB-like_sf"/>
</dbReference>
<evidence type="ECO:0000313" key="1">
    <source>
        <dbReference type="EMBL" id="MEU5713620.1"/>
    </source>
</evidence>
<dbReference type="Proteomes" id="UP001551011">
    <property type="component" value="Unassembled WGS sequence"/>
</dbReference>
<gene>
    <name evidence="1" type="ORF">AB0H04_43565</name>
</gene>
<proteinExistence type="predicted"/>
<dbReference type="Pfam" id="PF02575">
    <property type="entry name" value="YbaB_DNA_bd"/>
    <property type="match status" value="1"/>
</dbReference>
<protein>
    <submittedName>
        <fullName evidence="1">YbaB/EbfC family nucleoid-associated protein</fullName>
    </submittedName>
</protein>
<dbReference type="RefSeq" id="WP_106972155.1">
    <property type="nucleotide sequence ID" value="NZ_JBFAEG010000055.1"/>
</dbReference>
<dbReference type="InterPro" id="IPR004401">
    <property type="entry name" value="YbaB/EbfC"/>
</dbReference>
<dbReference type="EMBL" id="JBFAEG010000055">
    <property type="protein sequence ID" value="MEU5713620.1"/>
    <property type="molecule type" value="Genomic_DNA"/>
</dbReference>
<organism evidence="1 2">
    <name type="scientific">Streptomyces flaveolus</name>
    <dbReference type="NCBI Taxonomy" id="67297"/>
    <lineage>
        <taxon>Bacteria</taxon>
        <taxon>Bacillati</taxon>
        <taxon>Actinomycetota</taxon>
        <taxon>Actinomycetes</taxon>
        <taxon>Kitasatosporales</taxon>
        <taxon>Streptomycetaceae</taxon>
        <taxon>Streptomyces</taxon>
    </lineage>
</organism>
<dbReference type="Gene3D" id="3.30.1310.10">
    <property type="entry name" value="Nucleoid-associated protein YbaB-like domain"/>
    <property type="match status" value="1"/>
</dbReference>